<gene>
    <name evidence="2" type="ORF">ACEZDJ_14435</name>
</gene>
<evidence type="ECO:0000313" key="3">
    <source>
        <dbReference type="Proteomes" id="UP001592528"/>
    </source>
</evidence>
<dbReference type="RefSeq" id="WP_030249870.1">
    <property type="nucleotide sequence ID" value="NZ_JBHEZZ010000006.1"/>
</dbReference>
<accession>A0ABV6UM01</accession>
<dbReference type="EMBL" id="JBHEZZ010000006">
    <property type="protein sequence ID" value="MFC1402482.1"/>
    <property type="molecule type" value="Genomic_DNA"/>
</dbReference>
<keyword evidence="1" id="KW-0812">Transmembrane</keyword>
<feature type="transmembrane region" description="Helical" evidence="1">
    <location>
        <begin position="6"/>
        <end position="27"/>
    </location>
</feature>
<feature type="transmembrane region" description="Helical" evidence="1">
    <location>
        <begin position="154"/>
        <end position="177"/>
    </location>
</feature>
<keyword evidence="3" id="KW-1185">Reference proteome</keyword>
<feature type="transmembrane region" description="Helical" evidence="1">
    <location>
        <begin position="67"/>
        <end position="88"/>
    </location>
</feature>
<feature type="transmembrane region" description="Helical" evidence="1">
    <location>
        <begin position="108"/>
        <end position="128"/>
    </location>
</feature>
<keyword evidence="1" id="KW-1133">Transmembrane helix</keyword>
<name>A0ABV6UM01_9ACTN</name>
<reference evidence="2 3" key="1">
    <citation type="submission" date="2024-09" db="EMBL/GenBank/DDBJ databases">
        <authorList>
            <person name="Lee S.D."/>
        </authorList>
    </citation>
    <scope>NUCLEOTIDE SEQUENCE [LARGE SCALE GENOMIC DNA]</scope>
    <source>
        <strain evidence="2 3">N1-5</strain>
    </source>
</reference>
<feature type="transmembrane region" description="Helical" evidence="1">
    <location>
        <begin position="183"/>
        <end position="205"/>
    </location>
</feature>
<proteinExistence type="predicted"/>
<comment type="caution">
    <text evidence="2">The sequence shown here is derived from an EMBL/GenBank/DDBJ whole genome shotgun (WGS) entry which is preliminary data.</text>
</comment>
<feature type="transmembrane region" description="Helical" evidence="1">
    <location>
        <begin position="242"/>
        <end position="263"/>
    </location>
</feature>
<evidence type="ECO:0000256" key="1">
    <source>
        <dbReference type="SAM" id="Phobius"/>
    </source>
</evidence>
<organism evidence="2 3">
    <name type="scientific">Streptacidiphilus cavernicola</name>
    <dbReference type="NCBI Taxonomy" id="3342716"/>
    <lineage>
        <taxon>Bacteria</taxon>
        <taxon>Bacillati</taxon>
        <taxon>Actinomycetota</taxon>
        <taxon>Actinomycetes</taxon>
        <taxon>Kitasatosporales</taxon>
        <taxon>Streptomycetaceae</taxon>
        <taxon>Streptacidiphilus</taxon>
    </lineage>
</organism>
<evidence type="ECO:0000313" key="2">
    <source>
        <dbReference type="EMBL" id="MFC1402482.1"/>
    </source>
</evidence>
<feature type="transmembrane region" description="Helical" evidence="1">
    <location>
        <begin position="269"/>
        <end position="291"/>
    </location>
</feature>
<dbReference type="Proteomes" id="UP001592528">
    <property type="component" value="Unassembled WGS sequence"/>
</dbReference>
<evidence type="ECO:0008006" key="4">
    <source>
        <dbReference type="Google" id="ProtNLM"/>
    </source>
</evidence>
<sequence>MNGAVLLGGLGLAGVALLLLGAAGLAWRRDGEELRLRRAVRWAKEADLALPRELVNPLAARLQRRTLVALMLSVLIAVPVAALEGGYLASGLPDSAADLASPLRGPTIALVLMAPLLVANAATGLWELERARRADALRGNRPVHIGLRHAVPTWAVWAVRVLALAPPVLAGGLLWWFQRQGLAQVFSVSMFAALLAMAMVALYGVESRQLAVLNGRQAPGSPQALAFDDAFRVRTVLDLAPLLPLGVYLAASLRLRSVLSVVAARNPGAAALAGDVWTVLGMTVFFFVIVLGQPSVRRYYRGRSAPPLLPPTSETTPC</sequence>
<keyword evidence="1" id="KW-0472">Membrane</keyword>
<protein>
    <recommendedName>
        <fullName evidence="4">ABC transporter permease</fullName>
    </recommendedName>
</protein>